<proteinExistence type="predicted"/>
<dbReference type="EMBL" id="WHNZ01000026">
    <property type="protein sequence ID" value="NOV01000.1"/>
    <property type="molecule type" value="Genomic_DNA"/>
</dbReference>
<dbReference type="Pfam" id="PF20085">
    <property type="entry name" value="TGL"/>
    <property type="match status" value="1"/>
</dbReference>
<keyword evidence="1" id="KW-0808">Transferase</keyword>
<evidence type="ECO:0000313" key="4">
    <source>
        <dbReference type="Proteomes" id="UP000618579"/>
    </source>
</evidence>
<dbReference type="InterPro" id="IPR020916">
    <property type="entry name" value="Gln_gamma-glutamylTfrase_bac"/>
</dbReference>
<name>A0ABX1ZLP3_9BACL</name>
<evidence type="ECO:0000256" key="2">
    <source>
        <dbReference type="ARBA" id="ARBA00022969"/>
    </source>
</evidence>
<accession>A0ABX1ZLP3</accession>
<dbReference type="Proteomes" id="UP000618579">
    <property type="component" value="Unassembled WGS sequence"/>
</dbReference>
<evidence type="ECO:0000313" key="3">
    <source>
        <dbReference type="EMBL" id="NOV01000.1"/>
    </source>
</evidence>
<evidence type="ECO:0000256" key="1">
    <source>
        <dbReference type="ARBA" id="ARBA00022679"/>
    </source>
</evidence>
<comment type="caution">
    <text evidence="3">The sequence shown here is derived from an EMBL/GenBank/DDBJ whole genome shotgun (WGS) entry which is preliminary data.</text>
</comment>
<sequence length="270" mass="30799">MIVIEGTSKVTFGEGTLSELELAIYEKKQNSSTEYRYDSVDTLLFELYMRTQIMEASKALSASGVYFADFKHSMCNPAYWHITDHGRFQLKSGVAPQDAVRDIFTNGTSYAFECSMAVVVVLYKAILESIDSSHFDMLTSDLLLFDYHSNNNLHLIQRIANEEAVTGDVLYFENPEYEPMVPWGKGENVVMMENDHFFGHGYGLGIASKDVVIKVLNKQRIPGSTQSAFLTDRYVHPDFSYFALFQCRNRDKPIVAKVGDWTYVRKCRIH</sequence>
<organism evidence="3 4">
    <name type="scientific">Paenibacillus planticolens</name>
    <dbReference type="NCBI Taxonomy" id="2654976"/>
    <lineage>
        <taxon>Bacteria</taxon>
        <taxon>Bacillati</taxon>
        <taxon>Bacillota</taxon>
        <taxon>Bacilli</taxon>
        <taxon>Bacillales</taxon>
        <taxon>Paenibacillaceae</taxon>
        <taxon>Paenibacillus</taxon>
    </lineage>
</organism>
<gene>
    <name evidence="3" type="ORF">GC097_13355</name>
</gene>
<keyword evidence="4" id="KW-1185">Reference proteome</keyword>
<keyword evidence="2" id="KW-0749">Sporulation</keyword>
<reference evidence="3 4" key="1">
    <citation type="submission" date="2019-10" db="EMBL/GenBank/DDBJ databases">
        <title>Description of Paenibacillus pedi sp. nov.</title>
        <authorList>
            <person name="Carlier A."/>
            <person name="Qi S."/>
        </authorList>
    </citation>
    <scope>NUCLEOTIDE SEQUENCE [LARGE SCALE GENOMIC DNA]</scope>
    <source>
        <strain evidence="3 4">LMG 31457</strain>
    </source>
</reference>
<dbReference type="RefSeq" id="WP_171683827.1">
    <property type="nucleotide sequence ID" value="NZ_WHNZ01000026.1"/>
</dbReference>
<protein>
    <submittedName>
        <fullName evidence="3">Protein-glutamine gamma-glutamyltransferase</fullName>
    </submittedName>
</protein>